<evidence type="ECO:0008006" key="3">
    <source>
        <dbReference type="Google" id="ProtNLM"/>
    </source>
</evidence>
<protein>
    <recommendedName>
        <fullName evidence="3">DUF1579 domain-containing protein</fullName>
    </recommendedName>
</protein>
<dbReference type="OrthoDB" id="8481162at2"/>
<dbReference type="Proteomes" id="UP000198662">
    <property type="component" value="Unassembled WGS sequence"/>
</dbReference>
<keyword evidence="2" id="KW-1185">Reference proteome</keyword>
<dbReference type="AlphaFoldDB" id="A0A1G9IDS1"/>
<gene>
    <name evidence="1" type="ORF">SAMN05216298_3180</name>
</gene>
<dbReference type="STRING" id="380244.SAMN05216298_3180"/>
<evidence type="ECO:0000313" key="2">
    <source>
        <dbReference type="Proteomes" id="UP000198662"/>
    </source>
</evidence>
<accession>A0A1G9IDS1</accession>
<dbReference type="EMBL" id="FNGF01000004">
    <property type="protein sequence ID" value="SDL23185.1"/>
    <property type="molecule type" value="Genomic_DNA"/>
</dbReference>
<proteinExistence type="predicted"/>
<dbReference type="InterPro" id="IPR011473">
    <property type="entry name" value="DUF1579"/>
</dbReference>
<reference evidence="2" key="1">
    <citation type="submission" date="2016-10" db="EMBL/GenBank/DDBJ databases">
        <authorList>
            <person name="Varghese N."/>
            <person name="Submissions S."/>
        </authorList>
    </citation>
    <scope>NUCLEOTIDE SEQUENCE [LARGE SCALE GENOMIC DNA]</scope>
    <source>
        <strain evidence="2">CGMCC 4.3147</strain>
    </source>
</reference>
<name>A0A1G9IDS1_9ACTN</name>
<sequence length="162" mass="17563">MENENQTTPLGPDPALAVLDRFVGDWVMEGSLVGSDEVNIKGRASYRWLPGGFFLEQHVQIDFAGMAQIDSCELVGYDPATGTYPSQVYSNMSPQSLPYTWKIDGDEVTITVVHGPMDATFTGRFSGDDVFGGGWRPNPGADEQVNISYDVSGHRVRGGEAA</sequence>
<dbReference type="RefSeq" id="WP_143034818.1">
    <property type="nucleotide sequence ID" value="NZ_FNGF01000004.1"/>
</dbReference>
<evidence type="ECO:0000313" key="1">
    <source>
        <dbReference type="EMBL" id="SDL23185.1"/>
    </source>
</evidence>
<dbReference type="Pfam" id="PF07617">
    <property type="entry name" value="DUF1579"/>
    <property type="match status" value="1"/>
</dbReference>
<organism evidence="1 2">
    <name type="scientific">Glycomyces sambucus</name>
    <dbReference type="NCBI Taxonomy" id="380244"/>
    <lineage>
        <taxon>Bacteria</taxon>
        <taxon>Bacillati</taxon>
        <taxon>Actinomycetota</taxon>
        <taxon>Actinomycetes</taxon>
        <taxon>Glycomycetales</taxon>
        <taxon>Glycomycetaceae</taxon>
        <taxon>Glycomyces</taxon>
    </lineage>
</organism>